<gene>
    <name evidence="2" type="ORF">RND71_039817</name>
</gene>
<dbReference type="EMBL" id="JAVYJV010000022">
    <property type="protein sequence ID" value="KAK4341316.1"/>
    <property type="molecule type" value="Genomic_DNA"/>
</dbReference>
<accession>A0AAE1QXJ2</accession>
<dbReference type="AlphaFoldDB" id="A0AAE1QXJ2"/>
<evidence type="ECO:0000313" key="2">
    <source>
        <dbReference type="EMBL" id="KAK4341316.1"/>
    </source>
</evidence>
<evidence type="ECO:0000256" key="1">
    <source>
        <dbReference type="SAM" id="Phobius"/>
    </source>
</evidence>
<keyword evidence="3" id="KW-1185">Reference proteome</keyword>
<keyword evidence="1" id="KW-0472">Membrane</keyword>
<keyword evidence="1" id="KW-0812">Transmembrane</keyword>
<evidence type="ECO:0000313" key="3">
    <source>
        <dbReference type="Proteomes" id="UP001291623"/>
    </source>
</evidence>
<protein>
    <submittedName>
        <fullName evidence="2">Uncharacterized protein</fullName>
    </submittedName>
</protein>
<proteinExistence type="predicted"/>
<sequence length="230" mass="25412">MSYGGELNFHDVVKTLFARSMTGVADFEFPAGASLCKELTSEPELLLARSLVFVIAYVTTESPKLESHKGEAWVLESLVSHVMLRIAGLLSVDDATRRHSTDGFHAQLQYLLIKKCVHRHNGLEFVSITIRDLRVVLNMDFFIIITAVYSSLNVFTVLTSISICSDTLRLARAVLVLQEAKENGNSIAFDISSGIATEEELEKKRACIDKLSDEVLLCIQCIVCHGIGCC</sequence>
<feature type="transmembrane region" description="Helical" evidence="1">
    <location>
        <begin position="141"/>
        <end position="163"/>
    </location>
</feature>
<name>A0AAE1QXJ2_9SOLA</name>
<reference evidence="2" key="1">
    <citation type="submission" date="2023-12" db="EMBL/GenBank/DDBJ databases">
        <title>Genome assembly of Anisodus tanguticus.</title>
        <authorList>
            <person name="Wang Y.-J."/>
        </authorList>
    </citation>
    <scope>NUCLEOTIDE SEQUENCE</scope>
    <source>
        <strain evidence="2">KB-2021</strain>
        <tissue evidence="2">Leaf</tissue>
    </source>
</reference>
<comment type="caution">
    <text evidence="2">The sequence shown here is derived from an EMBL/GenBank/DDBJ whole genome shotgun (WGS) entry which is preliminary data.</text>
</comment>
<keyword evidence="1" id="KW-1133">Transmembrane helix</keyword>
<organism evidence="2 3">
    <name type="scientific">Anisodus tanguticus</name>
    <dbReference type="NCBI Taxonomy" id="243964"/>
    <lineage>
        <taxon>Eukaryota</taxon>
        <taxon>Viridiplantae</taxon>
        <taxon>Streptophyta</taxon>
        <taxon>Embryophyta</taxon>
        <taxon>Tracheophyta</taxon>
        <taxon>Spermatophyta</taxon>
        <taxon>Magnoliopsida</taxon>
        <taxon>eudicotyledons</taxon>
        <taxon>Gunneridae</taxon>
        <taxon>Pentapetalae</taxon>
        <taxon>asterids</taxon>
        <taxon>lamiids</taxon>
        <taxon>Solanales</taxon>
        <taxon>Solanaceae</taxon>
        <taxon>Solanoideae</taxon>
        <taxon>Hyoscyameae</taxon>
        <taxon>Anisodus</taxon>
    </lineage>
</organism>
<dbReference type="Proteomes" id="UP001291623">
    <property type="component" value="Unassembled WGS sequence"/>
</dbReference>